<evidence type="ECO:0000256" key="2">
    <source>
        <dbReference type="ARBA" id="ARBA00022679"/>
    </source>
</evidence>
<reference evidence="5" key="1">
    <citation type="journal article" date="2023" name="bioRxiv">
        <title>Improved chromosome-level genome assembly for marigold (Tagetes erecta).</title>
        <authorList>
            <person name="Jiang F."/>
            <person name="Yuan L."/>
            <person name="Wang S."/>
            <person name="Wang H."/>
            <person name="Xu D."/>
            <person name="Wang A."/>
            <person name="Fan W."/>
        </authorList>
    </citation>
    <scope>NUCLEOTIDE SEQUENCE</scope>
    <source>
        <strain evidence="5">WSJ</strain>
        <tissue evidence="5">Leaf</tissue>
    </source>
</reference>
<name>A0AAD8LEK9_TARER</name>
<accession>A0AAD8LEK9</accession>
<dbReference type="InterPro" id="IPR029058">
    <property type="entry name" value="AB_hydrolase_fold"/>
</dbReference>
<dbReference type="GO" id="GO:0019432">
    <property type="term" value="P:triglyceride biosynthetic process"/>
    <property type="evidence" value="ECO:0007669"/>
    <property type="project" value="UniProtKB-ARBA"/>
</dbReference>
<gene>
    <name evidence="5" type="ORF">QVD17_06963</name>
</gene>
<feature type="domain" description="Serine aminopeptidase S33" evidence="4">
    <location>
        <begin position="146"/>
        <end position="351"/>
    </location>
</feature>
<dbReference type="Pfam" id="PF12146">
    <property type="entry name" value="Hydrolase_4"/>
    <property type="match status" value="1"/>
</dbReference>
<dbReference type="InterPro" id="IPR007130">
    <property type="entry name" value="DAGAT"/>
</dbReference>
<dbReference type="EMBL" id="JAUHHV010000001">
    <property type="protein sequence ID" value="KAK1441125.1"/>
    <property type="molecule type" value="Genomic_DNA"/>
</dbReference>
<sequence length="682" mass="76310">MPITGVGLPATCPMPTVKLTMNDSLKPLSSSRTSVVSPNKPLMTIKNYDADSTVKRDHLTANIERRCFSLSDYFNQSKHLLTNSDGGPPRWFSPVECRYRLDNAPLLLSLPGVDGTGISLLLHHHRLGEIFDIWCLHIPTTDRTPFTDVVKLVVRTIKSENERFPNRPIYLVGESIGGCLALAVAARIPHIDLVLVLANPATSFGKSLLQPLIPILKTLPDHVRPGLPYIMSLVTGVPSKMLTSAAKKGLPSQQTITDLSEGVASLFSYLSYVGDALTVEVVLWKLKMLESACAYTNSCLHCVSAQTLILSSGNDQLLPSLEEGERLRKTLRKCQIRTFSDSGHALFLEEDFDLVTVIKGAGFYRRAKHTDYVSDFIPPSAHEIKDIVNSSTLLDFAASPVLLSTLEDGKIVRGLDGIPSEGPVLFVGCHNMLGFEVAPMIRRFIIEKNIIIRGVAHPMLFTQLKENAMPDLATYDVARLMGAVPVSPSNLYKLFALKSHVLLYPGGVREALHRKGEEYKLFWPEQSEFVRMAARFGATVIPFGAVGEDDYAQLVLDYEDQMKIPFMKDYVKRTTDESIKLRNDIKGEVANQDLHMPVFLPKVPGRYYYLFGKPIKTEGRREELRSRERAHQLYIEVKGEVEKCLNYCKTKRENDPYRNMISRLMYQATHGLESQVPTFDLD</sequence>
<comment type="caution">
    <text evidence="5">The sequence shown here is derived from an EMBL/GenBank/DDBJ whole genome shotgun (WGS) entry which is preliminary data.</text>
</comment>
<dbReference type="GO" id="GO:0004144">
    <property type="term" value="F:diacylglycerol O-acyltransferase activity"/>
    <property type="evidence" value="ECO:0007669"/>
    <property type="project" value="UniProtKB-ARBA"/>
</dbReference>
<keyword evidence="3" id="KW-0012">Acyltransferase</keyword>
<evidence type="ECO:0000256" key="3">
    <source>
        <dbReference type="ARBA" id="ARBA00023315"/>
    </source>
</evidence>
<evidence type="ECO:0000259" key="4">
    <source>
        <dbReference type="Pfam" id="PF12146"/>
    </source>
</evidence>
<dbReference type="InterPro" id="IPR022742">
    <property type="entry name" value="Hydrolase_4"/>
</dbReference>
<dbReference type="Proteomes" id="UP001229421">
    <property type="component" value="Unassembled WGS sequence"/>
</dbReference>
<dbReference type="PANTHER" id="PTHR22753:SF24">
    <property type="entry name" value="ESTERASE_LIPASE_THIOESTERASE FAMILY PROTEIN"/>
    <property type="match status" value="1"/>
</dbReference>
<dbReference type="Gene3D" id="3.40.50.1820">
    <property type="entry name" value="alpha/beta hydrolase"/>
    <property type="match status" value="1"/>
</dbReference>
<evidence type="ECO:0000313" key="5">
    <source>
        <dbReference type="EMBL" id="KAK1441125.1"/>
    </source>
</evidence>
<dbReference type="CDD" id="cd07987">
    <property type="entry name" value="LPLAT_MGAT-like"/>
    <property type="match status" value="1"/>
</dbReference>
<dbReference type="GO" id="GO:0016020">
    <property type="term" value="C:membrane"/>
    <property type="evidence" value="ECO:0007669"/>
    <property type="project" value="TreeGrafter"/>
</dbReference>
<proteinExistence type="inferred from homology"/>
<evidence type="ECO:0000313" key="6">
    <source>
        <dbReference type="Proteomes" id="UP001229421"/>
    </source>
</evidence>
<dbReference type="AlphaFoldDB" id="A0AAD8LEK9"/>
<protein>
    <recommendedName>
        <fullName evidence="4">Serine aminopeptidase S33 domain-containing protein</fullName>
    </recommendedName>
</protein>
<organism evidence="5 6">
    <name type="scientific">Tagetes erecta</name>
    <name type="common">African marigold</name>
    <dbReference type="NCBI Taxonomy" id="13708"/>
    <lineage>
        <taxon>Eukaryota</taxon>
        <taxon>Viridiplantae</taxon>
        <taxon>Streptophyta</taxon>
        <taxon>Embryophyta</taxon>
        <taxon>Tracheophyta</taxon>
        <taxon>Spermatophyta</taxon>
        <taxon>Magnoliopsida</taxon>
        <taxon>eudicotyledons</taxon>
        <taxon>Gunneridae</taxon>
        <taxon>Pentapetalae</taxon>
        <taxon>asterids</taxon>
        <taxon>campanulids</taxon>
        <taxon>Asterales</taxon>
        <taxon>Asteraceae</taxon>
        <taxon>Asteroideae</taxon>
        <taxon>Heliantheae alliance</taxon>
        <taxon>Tageteae</taxon>
        <taxon>Tagetes</taxon>
    </lineage>
</organism>
<evidence type="ECO:0000256" key="1">
    <source>
        <dbReference type="ARBA" id="ARBA00005420"/>
    </source>
</evidence>
<dbReference type="Pfam" id="PF03982">
    <property type="entry name" value="DAGAT"/>
    <property type="match status" value="1"/>
</dbReference>
<dbReference type="SUPFAM" id="SSF53474">
    <property type="entry name" value="alpha/beta-Hydrolases"/>
    <property type="match status" value="1"/>
</dbReference>
<dbReference type="PANTHER" id="PTHR22753">
    <property type="entry name" value="TRANSMEMBRANE PROTEIN 68"/>
    <property type="match status" value="1"/>
</dbReference>
<keyword evidence="6" id="KW-1185">Reference proteome</keyword>
<comment type="similarity">
    <text evidence="1">Belongs to the diacylglycerol acyltransferase family.</text>
</comment>
<keyword evidence="2" id="KW-0808">Transferase</keyword>